<dbReference type="GO" id="GO:0016787">
    <property type="term" value="F:hydrolase activity"/>
    <property type="evidence" value="ECO:0007669"/>
    <property type="project" value="UniProtKB-KW"/>
</dbReference>
<dbReference type="CDD" id="cd15482">
    <property type="entry name" value="Sialidase_non-viral"/>
    <property type="match status" value="1"/>
</dbReference>
<dbReference type="EMBL" id="JACCPP010000023">
    <property type="protein sequence ID" value="MBI1708448.1"/>
    <property type="molecule type" value="Genomic_DNA"/>
</dbReference>
<dbReference type="SUPFAM" id="SSF50939">
    <property type="entry name" value="Sialidases"/>
    <property type="match status" value="1"/>
</dbReference>
<dbReference type="InterPro" id="IPR011040">
    <property type="entry name" value="Sialidase"/>
</dbReference>
<gene>
    <name evidence="2" type="ORF">HYQ56_1432</name>
</gene>
<protein>
    <submittedName>
        <fullName evidence="2">Glycosyl hydrolase</fullName>
    </submittedName>
</protein>
<evidence type="ECO:0000313" key="2">
    <source>
        <dbReference type="EMBL" id="MBI1708448.1"/>
    </source>
</evidence>
<dbReference type="Pfam" id="PF13088">
    <property type="entry name" value="BNR_2"/>
    <property type="match status" value="1"/>
</dbReference>
<name>A0AAW4DRK8_9LACO</name>
<dbReference type="InterPro" id="IPR036278">
    <property type="entry name" value="Sialidase_sf"/>
</dbReference>
<evidence type="ECO:0000313" key="3">
    <source>
        <dbReference type="Proteomes" id="UP001194414"/>
    </source>
</evidence>
<dbReference type="AlphaFoldDB" id="A0AAW4DRK8"/>
<comment type="caution">
    <text evidence="2">The sequence shown here is derived from an EMBL/GenBank/DDBJ whole genome shotgun (WGS) entry which is preliminary data.</text>
</comment>
<reference evidence="2" key="1">
    <citation type="submission" date="2020-07" db="EMBL/GenBank/DDBJ databases">
        <title>Comparative genomics analyses of Lactobacillus crispatus isolated from different ecological niches.</title>
        <authorList>
            <person name="Mancino W."/>
            <person name="Mancabelli L."/>
            <person name="Lugli G.A."/>
            <person name="Milani C."/>
            <person name="Viappiani A."/>
            <person name="Anzalone R."/>
            <person name="Longhi G."/>
            <person name="Ventura M."/>
            <person name="Turroni F."/>
        </authorList>
    </citation>
    <scope>NUCLEOTIDE SEQUENCE</scope>
    <source>
        <strain evidence="2">LB65</strain>
    </source>
</reference>
<feature type="domain" description="Sialidase" evidence="1">
    <location>
        <begin position="36"/>
        <end position="356"/>
    </location>
</feature>
<evidence type="ECO:0000259" key="1">
    <source>
        <dbReference type="Pfam" id="PF13088"/>
    </source>
</evidence>
<accession>A0AAW4DRK8</accession>
<dbReference type="PANTHER" id="PTHR43752">
    <property type="entry name" value="BNR/ASP-BOX REPEAT FAMILY PROTEIN"/>
    <property type="match status" value="1"/>
</dbReference>
<dbReference type="PANTHER" id="PTHR43752:SF2">
    <property type="entry name" value="BNR_ASP-BOX REPEAT FAMILY PROTEIN"/>
    <property type="match status" value="1"/>
</dbReference>
<dbReference type="Proteomes" id="UP001194414">
    <property type="component" value="Unassembled WGS sequence"/>
</dbReference>
<dbReference type="Gene3D" id="2.120.10.10">
    <property type="match status" value="1"/>
</dbReference>
<sequence>MALSESLTDKFEREMLLPDSGIQSHASNLLMLENGDTLCTWFSGTEEGKADITIFLSRMKNGESKWSQSVAMSNNPGRSDQNPVLFLAPNNDIWLLYTSQEGGNQDTAIIQYRVSKDGGKTWTKQTNLFPKETGLFIRHPLVVTDEGAWILPLYHCVIKNDGKPWDGSYDYSCVRVSTDEGKTWKEYVVPESKGCVQMSIVKLLNKQGYVGLFRSRWADFIYRSFSKDGIHWSAPTPTELPNNNSSVQAALLPDGNLVLAFNKSSAKDAKVRRLSLFSDETEAKDAPDESKGKVAFWGAPRAPMTVAISEDFGKTWPYVRNVAEGSGYALTNNSKDKKNREFSYPSIKPTLDGKIDLTFTYFRQNIAFVELTEEWIKEGKVDK</sequence>
<dbReference type="RefSeq" id="WP_198566646.1">
    <property type="nucleotide sequence ID" value="NZ_JACCPP010000023.1"/>
</dbReference>
<proteinExistence type="predicted"/>
<organism evidence="2 3">
    <name type="scientific">Lactobacillus crispatus</name>
    <dbReference type="NCBI Taxonomy" id="47770"/>
    <lineage>
        <taxon>Bacteria</taxon>
        <taxon>Bacillati</taxon>
        <taxon>Bacillota</taxon>
        <taxon>Bacilli</taxon>
        <taxon>Lactobacillales</taxon>
        <taxon>Lactobacillaceae</taxon>
        <taxon>Lactobacillus</taxon>
    </lineage>
</organism>
<keyword evidence="2" id="KW-0378">Hydrolase</keyword>